<evidence type="ECO:0000313" key="2">
    <source>
        <dbReference type="EMBL" id="KAK8557725.1"/>
    </source>
</evidence>
<accession>A0ABR2EEE8</accession>
<gene>
    <name evidence="2" type="ORF">V6N12_009951</name>
</gene>
<feature type="region of interest" description="Disordered" evidence="1">
    <location>
        <begin position="1"/>
        <end position="64"/>
    </location>
</feature>
<comment type="caution">
    <text evidence="2">The sequence shown here is derived from an EMBL/GenBank/DDBJ whole genome shotgun (WGS) entry which is preliminary data.</text>
</comment>
<protein>
    <submittedName>
        <fullName evidence="2">Uncharacterized protein</fullName>
    </submittedName>
</protein>
<sequence>MIREFSDPSSEPGVKRTTKKPRRIGDEPPDTGQSPSLSESPPSAMQGIQLSAPDTTAMDQPAPLPSYRDILLGNQLVPPILEDEIPDDDDVELIEGDVLHSTVDDVISIDFSDRVQGMVIKSLDHMNLEPTTCAAKVRGKGKVSTDP</sequence>
<evidence type="ECO:0000313" key="3">
    <source>
        <dbReference type="Proteomes" id="UP001472677"/>
    </source>
</evidence>
<keyword evidence="3" id="KW-1185">Reference proteome</keyword>
<reference evidence="2 3" key="1">
    <citation type="journal article" date="2024" name="G3 (Bethesda)">
        <title>Genome assembly of Hibiscus sabdariffa L. provides insights into metabolisms of medicinal natural products.</title>
        <authorList>
            <person name="Kim T."/>
        </authorList>
    </citation>
    <scope>NUCLEOTIDE SEQUENCE [LARGE SCALE GENOMIC DNA]</scope>
    <source>
        <strain evidence="2">TK-2024</strain>
        <tissue evidence="2">Old leaves</tissue>
    </source>
</reference>
<dbReference type="EMBL" id="JBBPBM010000016">
    <property type="protein sequence ID" value="KAK8557725.1"/>
    <property type="molecule type" value="Genomic_DNA"/>
</dbReference>
<evidence type="ECO:0000256" key="1">
    <source>
        <dbReference type="SAM" id="MobiDB-lite"/>
    </source>
</evidence>
<organism evidence="2 3">
    <name type="scientific">Hibiscus sabdariffa</name>
    <name type="common">roselle</name>
    <dbReference type="NCBI Taxonomy" id="183260"/>
    <lineage>
        <taxon>Eukaryota</taxon>
        <taxon>Viridiplantae</taxon>
        <taxon>Streptophyta</taxon>
        <taxon>Embryophyta</taxon>
        <taxon>Tracheophyta</taxon>
        <taxon>Spermatophyta</taxon>
        <taxon>Magnoliopsida</taxon>
        <taxon>eudicotyledons</taxon>
        <taxon>Gunneridae</taxon>
        <taxon>Pentapetalae</taxon>
        <taxon>rosids</taxon>
        <taxon>malvids</taxon>
        <taxon>Malvales</taxon>
        <taxon>Malvaceae</taxon>
        <taxon>Malvoideae</taxon>
        <taxon>Hibiscus</taxon>
    </lineage>
</organism>
<proteinExistence type="predicted"/>
<feature type="compositionally biased region" description="Polar residues" evidence="1">
    <location>
        <begin position="31"/>
        <end position="58"/>
    </location>
</feature>
<name>A0ABR2EEE8_9ROSI</name>
<dbReference type="Proteomes" id="UP001472677">
    <property type="component" value="Unassembled WGS sequence"/>
</dbReference>